<feature type="domain" description="YgjP-like metallopeptidase" evidence="1">
    <location>
        <begin position="88"/>
        <end position="153"/>
    </location>
</feature>
<dbReference type="Pfam" id="PF01863">
    <property type="entry name" value="YgjP-like"/>
    <property type="match status" value="1"/>
</dbReference>
<comment type="caution">
    <text evidence="2">The sequence shown here is derived from an EMBL/GenBank/DDBJ whole genome shotgun (WGS) entry which is preliminary data.</text>
</comment>
<dbReference type="EMBL" id="LFZX01000296">
    <property type="protein sequence ID" value="KNC65402.1"/>
    <property type="molecule type" value="Genomic_DNA"/>
</dbReference>
<dbReference type="PATRIC" id="fig|43658.6.peg.2196"/>
<gene>
    <name evidence="2" type="ORF">AC626_23330</name>
</gene>
<name>A0A0L0ELR7_9GAMM</name>
<dbReference type="CDD" id="cd07344">
    <property type="entry name" value="M48_yhfN_like"/>
    <property type="match status" value="1"/>
</dbReference>
<evidence type="ECO:0000313" key="3">
    <source>
        <dbReference type="Proteomes" id="UP000036850"/>
    </source>
</evidence>
<dbReference type="Proteomes" id="UP000036850">
    <property type="component" value="Unassembled WGS sequence"/>
</dbReference>
<dbReference type="InterPro" id="IPR002725">
    <property type="entry name" value="YgjP-like_metallopeptidase"/>
</dbReference>
<organism evidence="2 3">
    <name type="scientific">Pseudoalteromonas rubra</name>
    <dbReference type="NCBI Taxonomy" id="43658"/>
    <lineage>
        <taxon>Bacteria</taxon>
        <taxon>Pseudomonadati</taxon>
        <taxon>Pseudomonadota</taxon>
        <taxon>Gammaproteobacteria</taxon>
        <taxon>Alteromonadales</taxon>
        <taxon>Pseudoalteromonadaceae</taxon>
        <taxon>Pseudoalteromonas</taxon>
    </lineage>
</organism>
<dbReference type="Gene3D" id="3.30.2010.10">
    <property type="entry name" value="Metalloproteases ('zincins'), catalytic domain"/>
    <property type="match status" value="1"/>
</dbReference>
<keyword evidence="2" id="KW-0378">Hydrolase</keyword>
<dbReference type="GO" id="GO:0016787">
    <property type="term" value="F:hydrolase activity"/>
    <property type="evidence" value="ECO:0007669"/>
    <property type="project" value="UniProtKB-KW"/>
</dbReference>
<evidence type="ECO:0000259" key="1">
    <source>
        <dbReference type="Pfam" id="PF01863"/>
    </source>
</evidence>
<reference evidence="3" key="1">
    <citation type="submission" date="2015-07" db="EMBL/GenBank/DDBJ databases">
        <title>Draft genome sequence of a Pseudoalteromonas rubra strain, OCN096, isolated from Kaneohe Bay, Oahu, Hawaii.</title>
        <authorList>
            <person name="Beurmann S."/>
            <person name="Ushijima B."/>
            <person name="Belcaid M."/>
            <person name="Callahan S.M."/>
            <person name="Aeby G.S."/>
        </authorList>
    </citation>
    <scope>NUCLEOTIDE SEQUENCE [LARGE SCALE GENOMIC DNA]</scope>
    <source>
        <strain evidence="3">OCN096</strain>
    </source>
</reference>
<accession>A0A0L0ELR7</accession>
<dbReference type="AlphaFoldDB" id="A0A0L0ELR7"/>
<dbReference type="PANTHER" id="PTHR30399">
    <property type="entry name" value="UNCHARACTERIZED PROTEIN YGJP"/>
    <property type="match status" value="1"/>
</dbReference>
<dbReference type="PANTHER" id="PTHR30399:SF1">
    <property type="entry name" value="UTP PYROPHOSPHATASE"/>
    <property type="match status" value="1"/>
</dbReference>
<sequence length="174" mass="20514">MNYLQYFQHYPSSLQAQIEALLEPSKLANYFKNKYPQGHQLQHTQALYDYCHVYKNKYLKNVPRLHKVHYAKGRDLMTGTLGHHSQTRKQHGGKVKTRYEIVLSQLVKHAPEAVLRALVVHELAHFKELDHNKAFYQLCCHMEPDYHQLELDLRLFIVLDKLGSNFYQSPAQQL</sequence>
<proteinExistence type="predicted"/>
<dbReference type="InterPro" id="IPR053136">
    <property type="entry name" value="UTP_pyrophosphatase-like"/>
</dbReference>
<dbReference type="OrthoDB" id="9000630at2"/>
<protein>
    <submittedName>
        <fullName evidence="2">Metal-dependent hydrolase</fullName>
    </submittedName>
</protein>
<evidence type="ECO:0000313" key="2">
    <source>
        <dbReference type="EMBL" id="KNC65402.1"/>
    </source>
</evidence>